<dbReference type="GO" id="GO:0016209">
    <property type="term" value="F:antioxidant activity"/>
    <property type="evidence" value="ECO:0007669"/>
    <property type="project" value="InterPro"/>
</dbReference>
<dbReference type="Gene3D" id="3.40.30.10">
    <property type="entry name" value="Glutaredoxin"/>
    <property type="match status" value="1"/>
</dbReference>
<evidence type="ECO:0000259" key="1">
    <source>
        <dbReference type="PROSITE" id="PS51352"/>
    </source>
</evidence>
<dbReference type="GO" id="GO:0016491">
    <property type="term" value="F:oxidoreductase activity"/>
    <property type="evidence" value="ECO:0007669"/>
    <property type="project" value="InterPro"/>
</dbReference>
<name>A0A381YKC1_9ZZZZ</name>
<dbReference type="PANTHER" id="PTHR42852">
    <property type="entry name" value="THIOL:DISULFIDE INTERCHANGE PROTEIN DSBE"/>
    <property type="match status" value="1"/>
</dbReference>
<dbReference type="InterPro" id="IPR036249">
    <property type="entry name" value="Thioredoxin-like_sf"/>
</dbReference>
<dbReference type="EMBL" id="UINC01018351">
    <property type="protein sequence ID" value="SVA77011.1"/>
    <property type="molecule type" value="Genomic_DNA"/>
</dbReference>
<accession>A0A381YKC1</accession>
<evidence type="ECO:0000313" key="2">
    <source>
        <dbReference type="EMBL" id="SVA77011.1"/>
    </source>
</evidence>
<feature type="domain" description="Thioredoxin" evidence="1">
    <location>
        <begin position="39"/>
        <end position="184"/>
    </location>
</feature>
<reference evidence="2" key="1">
    <citation type="submission" date="2018-05" db="EMBL/GenBank/DDBJ databases">
        <authorList>
            <person name="Lanie J.A."/>
            <person name="Ng W.-L."/>
            <person name="Kazmierczak K.M."/>
            <person name="Andrzejewski T.M."/>
            <person name="Davidsen T.M."/>
            <person name="Wayne K.J."/>
            <person name="Tettelin H."/>
            <person name="Glass J.I."/>
            <person name="Rusch D."/>
            <person name="Podicherti R."/>
            <person name="Tsui H.-C.T."/>
            <person name="Winkler M.E."/>
        </authorList>
    </citation>
    <scope>NUCLEOTIDE SEQUENCE</scope>
</reference>
<protein>
    <recommendedName>
        <fullName evidence="1">Thioredoxin domain-containing protein</fullName>
    </recommendedName>
</protein>
<dbReference type="Pfam" id="PF17991">
    <property type="entry name" value="Thioredoxin_10"/>
    <property type="match status" value="1"/>
</dbReference>
<dbReference type="Gene3D" id="2.60.120.260">
    <property type="entry name" value="Galactose-binding domain-like"/>
    <property type="match status" value="1"/>
</dbReference>
<gene>
    <name evidence="2" type="ORF">METZ01_LOCUS129865</name>
</gene>
<dbReference type="PROSITE" id="PS51352">
    <property type="entry name" value="THIOREDOXIN_2"/>
    <property type="match status" value="1"/>
</dbReference>
<dbReference type="CDD" id="cd03012">
    <property type="entry name" value="TlpA_like_DipZ_like"/>
    <property type="match status" value="1"/>
</dbReference>
<sequence>MADIKLTIVLLCSLTVLFFCLVSCKPQVETLSNNPEPQLQNMEADLEFSGLAPWINSDPFTLYELRGKVVLVDFWTYTCVNCIRTLPYLKEWHKKYSDLGLVIVGVHTPEFEFEKIFENVDRAVSDFGIEYAVAQDNDYQTWKVFDNRYWPAKYLLDKDGIVQYQHFGEGGYVETESAIRALLEEAGFNILEIPETSQAGDGGDQIASLNKNQTRELYAGTARNYKANFFYPPYVGNEEYFSDFRSSSWEKEISFEDPGDREEDRFYINGLWDREEEYLKHARETDNYSDYVSFRFSSSEVNAVLGTGSKPYKVIVTLEGEALDISEAGTDVQFSDEGESFIIVDRSMMFRLVELKSFQTRELKLSSNSQDFLIYSFTFGSDN</sequence>
<proteinExistence type="predicted"/>
<dbReference type="PANTHER" id="PTHR42852:SF13">
    <property type="entry name" value="PROTEIN DIPZ"/>
    <property type="match status" value="1"/>
</dbReference>
<dbReference type="AlphaFoldDB" id="A0A381YKC1"/>
<dbReference type="InterPro" id="IPR013766">
    <property type="entry name" value="Thioredoxin_domain"/>
</dbReference>
<dbReference type="InterPro" id="IPR041017">
    <property type="entry name" value="Thioredoxin_10"/>
</dbReference>
<dbReference type="SUPFAM" id="SSF52833">
    <property type="entry name" value="Thioredoxin-like"/>
    <property type="match status" value="1"/>
</dbReference>
<dbReference type="Pfam" id="PF00578">
    <property type="entry name" value="AhpC-TSA"/>
    <property type="match status" value="1"/>
</dbReference>
<organism evidence="2">
    <name type="scientific">marine metagenome</name>
    <dbReference type="NCBI Taxonomy" id="408172"/>
    <lineage>
        <taxon>unclassified sequences</taxon>
        <taxon>metagenomes</taxon>
        <taxon>ecological metagenomes</taxon>
    </lineage>
</organism>
<dbReference type="InterPro" id="IPR050553">
    <property type="entry name" value="Thioredoxin_ResA/DsbE_sf"/>
</dbReference>
<dbReference type="InterPro" id="IPR000866">
    <property type="entry name" value="AhpC/TSA"/>
</dbReference>